<dbReference type="AlphaFoldDB" id="A0A833VTZ9"/>
<protein>
    <submittedName>
        <fullName evidence="1">Uncharacterized protein</fullName>
    </submittedName>
</protein>
<dbReference type="EMBL" id="WSZM01001026">
    <property type="protein sequence ID" value="KAF4028549.1"/>
    <property type="molecule type" value="Genomic_DNA"/>
</dbReference>
<sequence length="131" mass="14497">MPADRLGGVYPLTALTALPGGSQLRGILHPREAIEASLEWVDAELKKHIEGVRASLDGMHHELTSASEKRRRAARERHAKKKGVKLQRFSVGDYVLAATTTGTSGNKLSRIWRGPKRIVHAINDYTFESKT</sequence>
<comment type="caution">
    <text evidence="1">The sequence shown here is derived from an EMBL/GenBank/DDBJ whole genome shotgun (WGS) entry which is preliminary data.</text>
</comment>
<evidence type="ECO:0000313" key="1">
    <source>
        <dbReference type="EMBL" id="KAF4028549.1"/>
    </source>
</evidence>
<name>A0A833VTZ9_PHYIN</name>
<reference evidence="1" key="1">
    <citation type="submission" date="2020-04" db="EMBL/GenBank/DDBJ databases">
        <title>Hybrid Assembly of Korean Phytophthora infestans isolates.</title>
        <authorList>
            <person name="Prokchorchik M."/>
            <person name="Lee Y."/>
            <person name="Seo J."/>
            <person name="Cho J.-H."/>
            <person name="Park Y.-E."/>
            <person name="Jang D.-C."/>
            <person name="Im J.-S."/>
            <person name="Choi J.-G."/>
            <person name="Park H.-J."/>
            <person name="Lee G.-B."/>
            <person name="Lee Y.-G."/>
            <person name="Hong S.-Y."/>
            <person name="Cho K."/>
            <person name="Sohn K.H."/>
        </authorList>
    </citation>
    <scope>NUCLEOTIDE SEQUENCE</scope>
    <source>
        <strain evidence="1">KR_1_A1</strain>
    </source>
</reference>
<accession>A0A833VTZ9</accession>
<gene>
    <name evidence="1" type="ORF">GN244_ATG19772</name>
</gene>
<proteinExistence type="predicted"/>
<keyword evidence="2" id="KW-1185">Reference proteome</keyword>
<evidence type="ECO:0000313" key="2">
    <source>
        <dbReference type="Proteomes" id="UP000602510"/>
    </source>
</evidence>
<dbReference type="Proteomes" id="UP000602510">
    <property type="component" value="Unassembled WGS sequence"/>
</dbReference>
<organism evidence="1 2">
    <name type="scientific">Phytophthora infestans</name>
    <name type="common">Potato late blight agent</name>
    <name type="synonym">Botrytis infestans</name>
    <dbReference type="NCBI Taxonomy" id="4787"/>
    <lineage>
        <taxon>Eukaryota</taxon>
        <taxon>Sar</taxon>
        <taxon>Stramenopiles</taxon>
        <taxon>Oomycota</taxon>
        <taxon>Peronosporomycetes</taxon>
        <taxon>Peronosporales</taxon>
        <taxon>Peronosporaceae</taxon>
        <taxon>Phytophthora</taxon>
    </lineage>
</organism>